<name>A0A8H5XYZ2_9HYPO</name>
<dbReference type="OrthoDB" id="5098096at2759"/>
<reference evidence="3 4" key="1">
    <citation type="submission" date="2020-05" db="EMBL/GenBank/DDBJ databases">
        <title>Identification and distribution of gene clusters putatively required for synthesis of sphingolipid metabolism inhibitors in phylogenetically diverse species of the filamentous fungus Fusarium.</title>
        <authorList>
            <person name="Kim H.-S."/>
            <person name="Busman M."/>
            <person name="Brown D.W."/>
            <person name="Divon H."/>
            <person name="Uhlig S."/>
            <person name="Proctor R.H."/>
        </authorList>
    </citation>
    <scope>NUCLEOTIDE SEQUENCE [LARGE SCALE GENOMIC DNA]</scope>
    <source>
        <strain evidence="3 4">NRRL 66235</strain>
    </source>
</reference>
<accession>A0A8H5XYZ2</accession>
<sequence>MSVKDCDSGDEGLPQSYSYDGDLADEGSVCSEDSGICMSHELGPNAKPELNYSYGPTWNQGHPSNMHGPPGAVPYSHPVNTQWFPQPAPIVCLPPTYDQMRPSQLVPESDESENELDQSPNDDPQVKAEDQNYINPIDTILKENQELRMADVQLQSEIRTGLNSQLAMLSQSSNAVKMQLRQAQKHCEAIEKELKIVERRYRDRQISAQGGIKELRSLLMTVIEEQTMLRRYLKRKGSVQIT</sequence>
<organism evidence="3 4">
    <name type="scientific">Fusarium mundagurra</name>
    <dbReference type="NCBI Taxonomy" id="1567541"/>
    <lineage>
        <taxon>Eukaryota</taxon>
        <taxon>Fungi</taxon>
        <taxon>Dikarya</taxon>
        <taxon>Ascomycota</taxon>
        <taxon>Pezizomycotina</taxon>
        <taxon>Sordariomycetes</taxon>
        <taxon>Hypocreomycetidae</taxon>
        <taxon>Hypocreales</taxon>
        <taxon>Nectriaceae</taxon>
        <taxon>Fusarium</taxon>
        <taxon>Fusarium fujikuroi species complex</taxon>
    </lineage>
</organism>
<keyword evidence="4" id="KW-1185">Reference proteome</keyword>
<feature type="region of interest" description="Disordered" evidence="2">
    <location>
        <begin position="94"/>
        <end position="129"/>
    </location>
</feature>
<proteinExistence type="predicted"/>
<dbReference type="EMBL" id="JAAOAN010000653">
    <property type="protein sequence ID" value="KAF5701897.1"/>
    <property type="molecule type" value="Genomic_DNA"/>
</dbReference>
<keyword evidence="1" id="KW-0175">Coiled coil</keyword>
<comment type="caution">
    <text evidence="3">The sequence shown here is derived from an EMBL/GenBank/DDBJ whole genome shotgun (WGS) entry which is preliminary data.</text>
</comment>
<feature type="coiled-coil region" evidence="1">
    <location>
        <begin position="173"/>
        <end position="200"/>
    </location>
</feature>
<gene>
    <name evidence="3" type="ORF">FMUND_13730</name>
</gene>
<evidence type="ECO:0000313" key="4">
    <source>
        <dbReference type="Proteomes" id="UP000544331"/>
    </source>
</evidence>
<feature type="region of interest" description="Disordered" evidence="2">
    <location>
        <begin position="1"/>
        <end position="24"/>
    </location>
</feature>
<dbReference type="AlphaFoldDB" id="A0A8H5XYZ2"/>
<evidence type="ECO:0000256" key="2">
    <source>
        <dbReference type="SAM" id="MobiDB-lite"/>
    </source>
</evidence>
<evidence type="ECO:0000256" key="1">
    <source>
        <dbReference type="SAM" id="Coils"/>
    </source>
</evidence>
<protein>
    <submittedName>
        <fullName evidence="3">Uncharacterized protein</fullName>
    </submittedName>
</protein>
<dbReference type="Proteomes" id="UP000544331">
    <property type="component" value="Unassembled WGS sequence"/>
</dbReference>
<evidence type="ECO:0000313" key="3">
    <source>
        <dbReference type="EMBL" id="KAF5701897.1"/>
    </source>
</evidence>